<keyword evidence="3" id="KW-1185">Reference proteome</keyword>
<gene>
    <name evidence="2" type="ORF">FNW02_13205</name>
</gene>
<evidence type="ECO:0000313" key="2">
    <source>
        <dbReference type="EMBL" id="MBD6616759.1"/>
    </source>
</evidence>
<evidence type="ECO:0000256" key="1">
    <source>
        <dbReference type="SAM" id="MobiDB-lite"/>
    </source>
</evidence>
<proteinExistence type="predicted"/>
<dbReference type="AlphaFoldDB" id="A0AA40SWW2"/>
<comment type="caution">
    <text evidence="2">The sequence shown here is derived from an EMBL/GenBank/DDBJ whole genome shotgun (WGS) entry which is preliminary data.</text>
</comment>
<protein>
    <submittedName>
        <fullName evidence="2">Uncharacterized protein</fullName>
    </submittedName>
</protein>
<evidence type="ECO:0000313" key="3">
    <source>
        <dbReference type="Proteomes" id="UP001165986"/>
    </source>
</evidence>
<organism evidence="2 3">
    <name type="scientific">Komarekiella delphini-convector SJRDD-AB1</name>
    <dbReference type="NCBI Taxonomy" id="2593771"/>
    <lineage>
        <taxon>Bacteria</taxon>
        <taxon>Bacillati</taxon>
        <taxon>Cyanobacteriota</taxon>
        <taxon>Cyanophyceae</taxon>
        <taxon>Nostocales</taxon>
        <taxon>Nostocaceae</taxon>
        <taxon>Komarekiella</taxon>
        <taxon>Komarekiella delphini-convector</taxon>
    </lineage>
</organism>
<reference evidence="2" key="1">
    <citation type="submission" date="2019-07" db="EMBL/GenBank/DDBJ databases">
        <title>Toxilogical consequences of a new and cryptic species of cyanobacteria (Komarekiella delphini-convector) recovered from the epidermis of a bottlenose dolphin and 1500 ft. in the air.</title>
        <authorList>
            <person name="Brown A.O."/>
            <person name="Dvorak P."/>
            <person name="Villanueva C.D."/>
            <person name="Foss A.J."/>
            <person name="Garvey A.D."/>
            <person name="Gibson Q.A."/>
            <person name="Johansen J.R."/>
            <person name="Casamatta D.A."/>
        </authorList>
    </citation>
    <scope>NUCLEOTIDE SEQUENCE</scope>
    <source>
        <strain evidence="2">SJRDD-AB1</strain>
    </source>
</reference>
<sequence>MLSAVAGRLVCAELGDRRRETVFISPLSSPAPRQLLQRGGSRVGGFPDLSGLPWEPPQPTASLAPPAHLHRR</sequence>
<feature type="region of interest" description="Disordered" evidence="1">
    <location>
        <begin position="31"/>
        <end position="72"/>
    </location>
</feature>
<accession>A0AA40SWW2</accession>
<dbReference type="Proteomes" id="UP001165986">
    <property type="component" value="Unassembled WGS sequence"/>
</dbReference>
<dbReference type="EMBL" id="VJXY01000012">
    <property type="protein sequence ID" value="MBD6616759.1"/>
    <property type="molecule type" value="Genomic_DNA"/>
</dbReference>
<name>A0AA40SWW2_9NOST</name>
<dbReference type="RefSeq" id="WP_191757991.1">
    <property type="nucleotide sequence ID" value="NZ_VJXY01000012.1"/>
</dbReference>